<evidence type="ECO:0000256" key="1">
    <source>
        <dbReference type="SAM" id="MobiDB-lite"/>
    </source>
</evidence>
<reference evidence="2" key="1">
    <citation type="submission" date="2014-09" db="EMBL/GenBank/DDBJ databases">
        <authorList>
            <person name="Magalhaes I.L.F."/>
            <person name="Oliveira U."/>
            <person name="Santos F.R."/>
            <person name="Vidigal T.H.D.A."/>
            <person name="Brescovit A.D."/>
            <person name="Santos A.J."/>
        </authorList>
    </citation>
    <scope>NUCLEOTIDE SEQUENCE</scope>
    <source>
        <tissue evidence="2">Shoot tissue taken approximately 20 cm above the soil surface</tissue>
    </source>
</reference>
<organism evidence="2">
    <name type="scientific">Arundo donax</name>
    <name type="common">Giant reed</name>
    <name type="synonym">Donax arundinaceus</name>
    <dbReference type="NCBI Taxonomy" id="35708"/>
    <lineage>
        <taxon>Eukaryota</taxon>
        <taxon>Viridiplantae</taxon>
        <taxon>Streptophyta</taxon>
        <taxon>Embryophyta</taxon>
        <taxon>Tracheophyta</taxon>
        <taxon>Spermatophyta</taxon>
        <taxon>Magnoliopsida</taxon>
        <taxon>Liliopsida</taxon>
        <taxon>Poales</taxon>
        <taxon>Poaceae</taxon>
        <taxon>PACMAD clade</taxon>
        <taxon>Arundinoideae</taxon>
        <taxon>Arundineae</taxon>
        <taxon>Arundo</taxon>
    </lineage>
</organism>
<evidence type="ECO:0000313" key="2">
    <source>
        <dbReference type="EMBL" id="JAE22961.1"/>
    </source>
</evidence>
<accession>A0A0A9GK92</accession>
<dbReference type="EMBL" id="GBRH01174935">
    <property type="protein sequence ID" value="JAE22961.1"/>
    <property type="molecule type" value="Transcribed_RNA"/>
</dbReference>
<protein>
    <submittedName>
        <fullName evidence="2">Uncharacterized protein</fullName>
    </submittedName>
</protein>
<reference evidence="2" key="2">
    <citation type="journal article" date="2015" name="Data Brief">
        <title>Shoot transcriptome of the giant reed, Arundo donax.</title>
        <authorList>
            <person name="Barrero R.A."/>
            <person name="Guerrero F.D."/>
            <person name="Moolhuijzen P."/>
            <person name="Goolsby J.A."/>
            <person name="Tidwell J."/>
            <person name="Bellgard S.E."/>
            <person name="Bellgard M.I."/>
        </authorList>
    </citation>
    <scope>NUCLEOTIDE SEQUENCE</scope>
    <source>
        <tissue evidence="2">Shoot tissue taken approximately 20 cm above the soil surface</tissue>
    </source>
</reference>
<sequence>MPCGRAASGAASPRSNPTVGLPPPPPPRHILAKPPRPGGAGGGVWKLKGRKQGRRRVEIGGYDRDNMEVLDWASGGLSPGHGTWKLEGGLAMEFDVVSKSAHAIQPLPVARCRWLGPYAIFPAAILSQAAPIATGPACLAASPWRPAPHHHAPGTLSCLLPLVVADLFLPWHTAYRQMAAMASGGPIPRVKKWRWCLRPYEQRCSVRSANLAAAPRLCIFRLPSAGASIPCLCLDVSCCIKLVL</sequence>
<feature type="region of interest" description="Disordered" evidence="1">
    <location>
        <begin position="1"/>
        <end position="52"/>
    </location>
</feature>
<feature type="compositionally biased region" description="Low complexity" evidence="1">
    <location>
        <begin position="1"/>
        <end position="19"/>
    </location>
</feature>
<name>A0A0A9GK92_ARUDO</name>
<proteinExistence type="predicted"/>
<dbReference type="AlphaFoldDB" id="A0A0A9GK92"/>